<sequence>MLTSSGSQLEKFLSHSPPETYITKSPLSIFEAKTLREVTRKFKDVKISQVLFLKELIFLLLQNEWTKVLDPLRNRFKSFVLEALNKHWCCL</sequence>
<evidence type="ECO:0000313" key="2">
    <source>
        <dbReference type="Proteomes" id="UP000183832"/>
    </source>
</evidence>
<reference evidence="1 2" key="1">
    <citation type="submission" date="2015-04" db="EMBL/GenBank/DDBJ databases">
        <authorList>
            <person name="Syromyatnikov M.Y."/>
            <person name="Popov V.N."/>
        </authorList>
    </citation>
    <scope>NUCLEOTIDE SEQUENCE [LARGE SCALE GENOMIC DNA]</scope>
</reference>
<organism evidence="1 2">
    <name type="scientific">Clunio marinus</name>
    <dbReference type="NCBI Taxonomy" id="568069"/>
    <lineage>
        <taxon>Eukaryota</taxon>
        <taxon>Metazoa</taxon>
        <taxon>Ecdysozoa</taxon>
        <taxon>Arthropoda</taxon>
        <taxon>Hexapoda</taxon>
        <taxon>Insecta</taxon>
        <taxon>Pterygota</taxon>
        <taxon>Neoptera</taxon>
        <taxon>Endopterygota</taxon>
        <taxon>Diptera</taxon>
        <taxon>Nematocera</taxon>
        <taxon>Chironomoidea</taxon>
        <taxon>Chironomidae</taxon>
        <taxon>Clunio</taxon>
    </lineage>
</organism>
<accession>A0A1J1IA15</accession>
<name>A0A1J1IA15_9DIPT</name>
<evidence type="ECO:0000313" key="1">
    <source>
        <dbReference type="EMBL" id="CRK97059.1"/>
    </source>
</evidence>
<gene>
    <name evidence="1" type="ORF">CLUMA_CG010499</name>
</gene>
<proteinExistence type="predicted"/>
<dbReference type="EMBL" id="CVRI01000046">
    <property type="protein sequence ID" value="CRK97059.1"/>
    <property type="molecule type" value="Genomic_DNA"/>
</dbReference>
<protein>
    <submittedName>
        <fullName evidence="1">CLUMA_CG010499, isoform A</fullName>
    </submittedName>
</protein>
<dbReference type="Proteomes" id="UP000183832">
    <property type="component" value="Unassembled WGS sequence"/>
</dbReference>
<dbReference type="AlphaFoldDB" id="A0A1J1IA15"/>
<keyword evidence="2" id="KW-1185">Reference proteome</keyword>